<organism evidence="2 3">
    <name type="scientific">Aquipseudomonas alcaligenes</name>
    <name type="common">Pseudomonas alcaligenes</name>
    <dbReference type="NCBI Taxonomy" id="43263"/>
    <lineage>
        <taxon>Bacteria</taxon>
        <taxon>Pseudomonadati</taxon>
        <taxon>Pseudomonadota</taxon>
        <taxon>Gammaproteobacteria</taxon>
        <taxon>Pseudomonadales</taxon>
        <taxon>Pseudomonadaceae</taxon>
        <taxon>Aquipseudomonas</taxon>
    </lineage>
</organism>
<accession>A0ABR7S3W6</accession>
<dbReference type="EMBL" id="LZEU01000001">
    <property type="protein sequence ID" value="MBC9251764.1"/>
    <property type="molecule type" value="Genomic_DNA"/>
</dbReference>
<dbReference type="InterPro" id="IPR010333">
    <property type="entry name" value="VirJ"/>
</dbReference>
<feature type="domain" description="Bacterial virulence" evidence="1">
    <location>
        <begin position="227"/>
        <end position="415"/>
    </location>
</feature>
<dbReference type="Pfam" id="PF06057">
    <property type="entry name" value="VirJ"/>
    <property type="match status" value="1"/>
</dbReference>
<dbReference type="InterPro" id="IPR011225">
    <property type="entry name" value="IV_sec_VirJ"/>
</dbReference>
<dbReference type="Gene3D" id="3.40.50.1820">
    <property type="entry name" value="alpha/beta hydrolase"/>
    <property type="match status" value="1"/>
</dbReference>
<evidence type="ECO:0000313" key="2">
    <source>
        <dbReference type="EMBL" id="MBC9251764.1"/>
    </source>
</evidence>
<dbReference type="InterPro" id="IPR029058">
    <property type="entry name" value="AB_hydrolase_fold"/>
</dbReference>
<dbReference type="SUPFAM" id="SSF53474">
    <property type="entry name" value="alpha/beta-Hydrolases"/>
    <property type="match status" value="1"/>
</dbReference>
<sequence length="421" mass="45872">MMKRSSVQILLSVGLLWLLASAAALFYWYRPSQEQHALGDGTPLSITAPASRTSRKVLLALPADQLYSPAELLELAKDGDVRIAQYPLASGDNCKVQWQRLHDALQLLGGTDLVAGSGPGAVLAWRWLASQGNDQARAVSVGFSMKDPDCNAVLPQESKHGHWLTAWNDNPDDASARFVRQQERSETLIGNYDTSLKELLRSQLLHALHGDDDSLPVVEVPAAQASDTVTLFYSGDGGWRDLDRDVAAEMAQRGYPVVGIDALRYFWQHKSPQQGAADLSRLMQTYRDKWGAKHFVLAGYSFGADVLPAFYNQLPAADQQQVQAILLLALARSGSFEIEVQGWLGKAGEEAATGPELLKLPAAKVLCVYGSEEAKDSGCTLPKAPGELLQLPGGHHYDGNYPALAERLLQAIQQRQPVPVK</sequence>
<name>A0ABR7S3W6_AQUAC</name>
<dbReference type="Proteomes" id="UP000744555">
    <property type="component" value="Unassembled WGS sequence"/>
</dbReference>
<evidence type="ECO:0000259" key="1">
    <source>
        <dbReference type="Pfam" id="PF06057"/>
    </source>
</evidence>
<keyword evidence="3" id="KW-1185">Reference proteome</keyword>
<reference evidence="2 3" key="1">
    <citation type="submission" date="2016-06" db="EMBL/GenBank/DDBJ databases">
        <authorList>
            <person name="Ramos C."/>
            <person name="Pintado A."/>
            <person name="Crespo-Gomez J.I."/>
        </authorList>
    </citation>
    <scope>NUCLEOTIDE SEQUENCE [LARGE SCALE GENOMIC DNA]</scope>
    <source>
        <strain evidence="2 3">AVO110</strain>
    </source>
</reference>
<proteinExistence type="predicted"/>
<evidence type="ECO:0000313" key="3">
    <source>
        <dbReference type="Proteomes" id="UP000744555"/>
    </source>
</evidence>
<dbReference type="PIRSF" id="PIRSF029063">
    <property type="entry name" value="IV_sec_VirJ"/>
    <property type="match status" value="1"/>
</dbReference>
<protein>
    <submittedName>
        <fullName evidence="2">Virulence factor family protein</fullName>
    </submittedName>
</protein>
<comment type="caution">
    <text evidence="2">The sequence shown here is derived from an EMBL/GenBank/DDBJ whole genome shotgun (WGS) entry which is preliminary data.</text>
</comment>
<gene>
    <name evidence="2" type="ORF">A9179_15955</name>
</gene>